<reference evidence="7" key="2">
    <citation type="submission" date="2019-01" db="UniProtKB">
        <authorList>
            <consortium name="EnsemblPlants"/>
        </authorList>
    </citation>
    <scope>IDENTIFICATION</scope>
    <source>
        <strain evidence="7">cv. Heinz 1706</strain>
    </source>
</reference>
<evidence type="ECO:0000256" key="3">
    <source>
        <dbReference type="ARBA" id="ARBA00022617"/>
    </source>
</evidence>
<evidence type="ECO:0000256" key="6">
    <source>
        <dbReference type="SAM" id="Phobius"/>
    </source>
</evidence>
<dbReference type="OMA" id="MELPWYS"/>
<comment type="similarity">
    <text evidence="2">Belongs to the cytochrome P450 family.</text>
</comment>
<dbReference type="GO" id="GO:0004497">
    <property type="term" value="F:monooxygenase activity"/>
    <property type="evidence" value="ECO:0007669"/>
    <property type="project" value="InterPro"/>
</dbReference>
<keyword evidence="8" id="KW-1185">Reference proteome</keyword>
<keyword evidence="4" id="KW-0479">Metal-binding</keyword>
<keyword evidence="6" id="KW-0472">Membrane</keyword>
<reference evidence="7" key="1">
    <citation type="journal article" date="2012" name="Nature">
        <title>The tomato genome sequence provides insights into fleshy fruit evolution.</title>
        <authorList>
            <consortium name="Tomato Genome Consortium"/>
        </authorList>
    </citation>
    <scope>NUCLEOTIDE SEQUENCE [LARGE SCALE GENOMIC DNA]</scope>
    <source>
        <strain evidence="7">cv. Heinz 1706</strain>
    </source>
</reference>
<evidence type="ECO:0000256" key="1">
    <source>
        <dbReference type="ARBA" id="ARBA00001971"/>
    </source>
</evidence>
<dbReference type="STRING" id="4081.A0A3Q7FP46"/>
<keyword evidence="3" id="KW-0349">Heme</keyword>
<evidence type="ECO:0000256" key="4">
    <source>
        <dbReference type="ARBA" id="ARBA00022723"/>
    </source>
</evidence>
<dbReference type="Gene3D" id="1.10.630.10">
    <property type="entry name" value="Cytochrome P450"/>
    <property type="match status" value="1"/>
</dbReference>
<dbReference type="GO" id="GO:0016705">
    <property type="term" value="F:oxidoreductase activity, acting on paired donors, with incorporation or reduction of molecular oxygen"/>
    <property type="evidence" value="ECO:0007669"/>
    <property type="project" value="InterPro"/>
</dbReference>
<dbReference type="Proteomes" id="UP000004994">
    <property type="component" value="Chromosome 3"/>
</dbReference>
<keyword evidence="5" id="KW-0408">Iron</keyword>
<dbReference type="SUPFAM" id="SSF48264">
    <property type="entry name" value="Cytochrome P450"/>
    <property type="match status" value="1"/>
</dbReference>
<dbReference type="EnsemblPlants" id="Solyc03g111975.1.1">
    <property type="protein sequence ID" value="Solyc03g111975.1.1"/>
    <property type="gene ID" value="Solyc03g111975.1"/>
</dbReference>
<feature type="transmembrane region" description="Helical" evidence="6">
    <location>
        <begin position="6"/>
        <end position="23"/>
    </location>
</feature>
<sequence length="143" mass="16351">MELPWYSVVVPLFVFIFFLHNCFTTSNNNKKNIPPSPTKLPIIGNLHQLGSYPHLMLLHLGSKPVIVVSSAEVARDIMKTHDLVWLNRLKSSIADGLLYGSTDMTFSPYGEYWRKIEALLCFTFSATKEFNLIMILEKKKCQT</sequence>
<dbReference type="AlphaFoldDB" id="A0A3Q7FP46"/>
<comment type="cofactor">
    <cofactor evidence="1">
        <name>heme</name>
        <dbReference type="ChEBI" id="CHEBI:30413"/>
    </cofactor>
</comment>
<evidence type="ECO:0000256" key="2">
    <source>
        <dbReference type="ARBA" id="ARBA00010617"/>
    </source>
</evidence>
<dbReference type="GO" id="GO:0005506">
    <property type="term" value="F:iron ion binding"/>
    <property type="evidence" value="ECO:0007669"/>
    <property type="project" value="InterPro"/>
</dbReference>
<keyword evidence="6" id="KW-1133">Transmembrane helix</keyword>
<dbReference type="InterPro" id="IPR036396">
    <property type="entry name" value="Cyt_P450_sf"/>
</dbReference>
<dbReference type="PANTHER" id="PTHR47955:SF15">
    <property type="entry name" value="CYTOCHROME P450 71A2-LIKE"/>
    <property type="match status" value="1"/>
</dbReference>
<name>A0A3Q7FP46_SOLLC</name>
<keyword evidence="6" id="KW-0812">Transmembrane</keyword>
<accession>A0A3Q7FP46</accession>
<protein>
    <recommendedName>
        <fullName evidence="9">Cytochrome P450</fullName>
    </recommendedName>
</protein>
<evidence type="ECO:0008006" key="9">
    <source>
        <dbReference type="Google" id="ProtNLM"/>
    </source>
</evidence>
<evidence type="ECO:0000313" key="7">
    <source>
        <dbReference type="EnsemblPlants" id="Solyc03g111975.1.1"/>
    </source>
</evidence>
<proteinExistence type="inferred from homology"/>
<dbReference type="InParanoid" id="A0A3Q7FP46"/>
<evidence type="ECO:0000256" key="5">
    <source>
        <dbReference type="ARBA" id="ARBA00023004"/>
    </source>
</evidence>
<organism evidence="7">
    <name type="scientific">Solanum lycopersicum</name>
    <name type="common">Tomato</name>
    <name type="synonym">Lycopersicon esculentum</name>
    <dbReference type="NCBI Taxonomy" id="4081"/>
    <lineage>
        <taxon>Eukaryota</taxon>
        <taxon>Viridiplantae</taxon>
        <taxon>Streptophyta</taxon>
        <taxon>Embryophyta</taxon>
        <taxon>Tracheophyta</taxon>
        <taxon>Spermatophyta</taxon>
        <taxon>Magnoliopsida</taxon>
        <taxon>eudicotyledons</taxon>
        <taxon>Gunneridae</taxon>
        <taxon>Pentapetalae</taxon>
        <taxon>asterids</taxon>
        <taxon>lamiids</taxon>
        <taxon>Solanales</taxon>
        <taxon>Solanaceae</taxon>
        <taxon>Solanoideae</taxon>
        <taxon>Solaneae</taxon>
        <taxon>Solanum</taxon>
        <taxon>Solanum subgen. Lycopersicon</taxon>
    </lineage>
</organism>
<dbReference type="Gramene" id="Solyc03g111975.1.1">
    <property type="protein sequence ID" value="Solyc03g111975.1.1"/>
    <property type="gene ID" value="Solyc03g111975.1"/>
</dbReference>
<dbReference type="PANTHER" id="PTHR47955">
    <property type="entry name" value="CYTOCHROME P450 FAMILY 71 PROTEIN"/>
    <property type="match status" value="1"/>
</dbReference>
<dbReference type="GO" id="GO:0020037">
    <property type="term" value="F:heme binding"/>
    <property type="evidence" value="ECO:0007669"/>
    <property type="project" value="InterPro"/>
</dbReference>
<evidence type="ECO:0000313" key="8">
    <source>
        <dbReference type="Proteomes" id="UP000004994"/>
    </source>
</evidence>